<dbReference type="SMART" id="SM00369">
    <property type="entry name" value="LRR_TYP"/>
    <property type="match status" value="11"/>
</dbReference>
<evidence type="ECO:0000256" key="2">
    <source>
        <dbReference type="ARBA" id="ARBA00009592"/>
    </source>
</evidence>
<comment type="similarity">
    <text evidence="2">Belongs to the RLP family.</text>
</comment>
<dbReference type="Pfam" id="PF13855">
    <property type="entry name" value="LRR_8"/>
    <property type="match status" value="3"/>
</dbReference>
<accession>A0A2T7ELC2</accession>
<evidence type="ECO:0000256" key="6">
    <source>
        <dbReference type="ARBA" id="ARBA00022692"/>
    </source>
</evidence>
<evidence type="ECO:0000256" key="10">
    <source>
        <dbReference type="ARBA" id="ARBA00023136"/>
    </source>
</evidence>
<evidence type="ECO:0000259" key="14">
    <source>
        <dbReference type="Pfam" id="PF08263"/>
    </source>
</evidence>
<dbReference type="OrthoDB" id="1394818at2759"/>
<keyword evidence="11" id="KW-0325">Glycoprotein</keyword>
<evidence type="ECO:0000256" key="11">
    <source>
        <dbReference type="ARBA" id="ARBA00023180"/>
    </source>
</evidence>
<reference evidence="16 17" key="1">
    <citation type="submission" date="2018-04" db="EMBL/GenBank/DDBJ databases">
        <title>WGS assembly of Panicum hallii var. hallii HAL2.</title>
        <authorList>
            <person name="Lovell J."/>
            <person name="Jenkins J."/>
            <person name="Lowry D."/>
            <person name="Mamidi S."/>
            <person name="Sreedasyam A."/>
            <person name="Weng X."/>
            <person name="Barry K."/>
            <person name="Bonette J."/>
            <person name="Campitelli B."/>
            <person name="Daum C."/>
            <person name="Gordon S."/>
            <person name="Gould B."/>
            <person name="Lipzen A."/>
            <person name="MacQueen A."/>
            <person name="Palacio-Mejia J."/>
            <person name="Plott C."/>
            <person name="Shakirov E."/>
            <person name="Shu S."/>
            <person name="Yoshinaga Y."/>
            <person name="Zane M."/>
            <person name="Rokhsar D."/>
            <person name="Grimwood J."/>
            <person name="Schmutz J."/>
            <person name="Juenger T."/>
        </authorList>
    </citation>
    <scope>NUCLEOTIDE SEQUENCE [LARGE SCALE GENOMIC DNA]</scope>
    <source>
        <strain evidence="17">cv. HAL2</strain>
    </source>
</reference>
<evidence type="ECO:0000256" key="13">
    <source>
        <dbReference type="SAM" id="SignalP"/>
    </source>
</evidence>
<feature type="chain" id="PRO_5015580846" evidence="13">
    <location>
        <begin position="26"/>
        <end position="1111"/>
    </location>
</feature>
<feature type="domain" description="Leucine-rich repeat-containing N-terminal plant-type" evidence="14">
    <location>
        <begin position="30"/>
        <end position="67"/>
    </location>
</feature>
<feature type="transmembrane region" description="Helical" evidence="12">
    <location>
        <begin position="1075"/>
        <end position="1096"/>
    </location>
</feature>
<evidence type="ECO:0000259" key="15">
    <source>
        <dbReference type="Pfam" id="PF23598"/>
    </source>
</evidence>
<keyword evidence="7 13" id="KW-0732">Signal</keyword>
<evidence type="ECO:0000256" key="12">
    <source>
        <dbReference type="SAM" id="Phobius"/>
    </source>
</evidence>
<dbReference type="Pfam" id="PF08263">
    <property type="entry name" value="LRRNT_2"/>
    <property type="match status" value="1"/>
</dbReference>
<dbReference type="SUPFAM" id="SSF52058">
    <property type="entry name" value="L domain-like"/>
    <property type="match status" value="2"/>
</dbReference>
<evidence type="ECO:0000256" key="7">
    <source>
        <dbReference type="ARBA" id="ARBA00022729"/>
    </source>
</evidence>
<dbReference type="InterPro" id="IPR001611">
    <property type="entry name" value="Leu-rich_rpt"/>
</dbReference>
<proteinExistence type="inferred from homology"/>
<keyword evidence="6 12" id="KW-0812">Transmembrane</keyword>
<comment type="subcellular location">
    <subcellularLocation>
        <location evidence="1">Cell membrane</location>
        <topology evidence="1">Single-pass type I membrane protein</topology>
    </subcellularLocation>
</comment>
<feature type="signal peptide" evidence="13">
    <location>
        <begin position="1"/>
        <end position="25"/>
    </location>
</feature>
<dbReference type="EMBL" id="CM009750">
    <property type="protein sequence ID" value="PUZ68629.1"/>
    <property type="molecule type" value="Genomic_DNA"/>
</dbReference>
<keyword evidence="4" id="KW-0433">Leucine-rich repeat</keyword>
<evidence type="ECO:0000256" key="4">
    <source>
        <dbReference type="ARBA" id="ARBA00022614"/>
    </source>
</evidence>
<keyword evidence="17" id="KW-1185">Reference proteome</keyword>
<keyword evidence="5" id="KW-1070">Brassinosteroid signaling pathway</keyword>
<evidence type="ECO:0000313" key="17">
    <source>
        <dbReference type="Proteomes" id="UP000244336"/>
    </source>
</evidence>
<dbReference type="Pfam" id="PF00560">
    <property type="entry name" value="LRR_1"/>
    <property type="match status" value="3"/>
</dbReference>
<feature type="domain" description="Disease resistance R13L4/SHOC-2-like LRR" evidence="15">
    <location>
        <begin position="200"/>
        <end position="404"/>
    </location>
</feature>
<dbReference type="FunFam" id="3.80.10.10:FF:000095">
    <property type="entry name" value="LRR receptor-like serine/threonine-protein kinase GSO1"/>
    <property type="match status" value="1"/>
</dbReference>
<evidence type="ECO:0000256" key="1">
    <source>
        <dbReference type="ARBA" id="ARBA00004251"/>
    </source>
</evidence>
<dbReference type="Pfam" id="PF23598">
    <property type="entry name" value="LRR_14"/>
    <property type="match status" value="1"/>
</dbReference>
<evidence type="ECO:0000313" key="16">
    <source>
        <dbReference type="EMBL" id="PUZ68629.1"/>
    </source>
</evidence>
<name>A0A2T7ELC2_9POAL</name>
<evidence type="ECO:0000256" key="8">
    <source>
        <dbReference type="ARBA" id="ARBA00022737"/>
    </source>
</evidence>
<keyword evidence="10 12" id="KW-0472">Membrane</keyword>
<dbReference type="InterPro" id="IPR055414">
    <property type="entry name" value="LRR_R13L4/SHOC2-like"/>
</dbReference>
<dbReference type="InterPro" id="IPR013210">
    <property type="entry name" value="LRR_N_plant-typ"/>
</dbReference>
<evidence type="ECO:0000256" key="5">
    <source>
        <dbReference type="ARBA" id="ARBA00022626"/>
    </source>
</evidence>
<dbReference type="PROSITE" id="PS51257">
    <property type="entry name" value="PROKAR_LIPOPROTEIN"/>
    <property type="match status" value="1"/>
</dbReference>
<dbReference type="PANTHER" id="PTHR48061:SF39">
    <property type="entry name" value="LEUCINE-RICH REPEAT-CONTAINING N-TERMINAL PLANT-TYPE DOMAIN-CONTAINING PROTEIN"/>
    <property type="match status" value="1"/>
</dbReference>
<keyword evidence="8" id="KW-0677">Repeat</keyword>
<keyword evidence="3" id="KW-1003">Cell membrane</keyword>
<keyword evidence="9 12" id="KW-1133">Transmembrane helix</keyword>
<dbReference type="PANTHER" id="PTHR48061">
    <property type="entry name" value="LEUCINE-RICH REPEAT RECEPTOR PROTEIN KINASE EMS1-LIKE-RELATED"/>
    <property type="match status" value="1"/>
</dbReference>
<dbReference type="FunFam" id="3.80.10.10:FF:000041">
    <property type="entry name" value="LRR receptor-like serine/threonine-protein kinase ERECTA"/>
    <property type="match status" value="2"/>
</dbReference>
<dbReference type="FunFam" id="3.80.10.10:FF:000111">
    <property type="entry name" value="LRR receptor-like serine/threonine-protein kinase ERECTA"/>
    <property type="match status" value="1"/>
</dbReference>
<dbReference type="Proteomes" id="UP000244336">
    <property type="component" value="Chromosome 2"/>
</dbReference>
<dbReference type="STRING" id="1504633.A0A2T7ELC2"/>
<dbReference type="GO" id="GO:0009742">
    <property type="term" value="P:brassinosteroid mediated signaling pathway"/>
    <property type="evidence" value="ECO:0007669"/>
    <property type="project" value="UniProtKB-KW"/>
</dbReference>
<dbReference type="AlphaFoldDB" id="A0A2T7ELC2"/>
<dbReference type="InterPro" id="IPR032675">
    <property type="entry name" value="LRR_dom_sf"/>
</dbReference>
<dbReference type="GO" id="GO:0005886">
    <property type="term" value="C:plasma membrane"/>
    <property type="evidence" value="ECO:0007669"/>
    <property type="project" value="UniProtKB-SubCell"/>
</dbReference>
<dbReference type="InterPro" id="IPR046956">
    <property type="entry name" value="RLP23-like"/>
</dbReference>
<organism evidence="16 17">
    <name type="scientific">Panicum hallii var. hallii</name>
    <dbReference type="NCBI Taxonomy" id="1504633"/>
    <lineage>
        <taxon>Eukaryota</taxon>
        <taxon>Viridiplantae</taxon>
        <taxon>Streptophyta</taxon>
        <taxon>Embryophyta</taxon>
        <taxon>Tracheophyta</taxon>
        <taxon>Spermatophyta</taxon>
        <taxon>Magnoliopsida</taxon>
        <taxon>Liliopsida</taxon>
        <taxon>Poales</taxon>
        <taxon>Poaceae</taxon>
        <taxon>PACMAD clade</taxon>
        <taxon>Panicoideae</taxon>
        <taxon>Panicodae</taxon>
        <taxon>Paniceae</taxon>
        <taxon>Panicinae</taxon>
        <taxon>Panicum</taxon>
        <taxon>Panicum sect. Panicum</taxon>
    </lineage>
</organism>
<protein>
    <submittedName>
        <fullName evidence="16">Uncharacterized protein</fullName>
    </submittedName>
</protein>
<dbReference type="Gramene" id="PUZ68629">
    <property type="protein sequence ID" value="PUZ68629"/>
    <property type="gene ID" value="GQ55_2G043600"/>
</dbReference>
<evidence type="ECO:0000256" key="3">
    <source>
        <dbReference type="ARBA" id="ARBA00022475"/>
    </source>
</evidence>
<dbReference type="SUPFAM" id="SSF52047">
    <property type="entry name" value="RNI-like"/>
    <property type="match status" value="1"/>
</dbReference>
<dbReference type="InterPro" id="IPR003591">
    <property type="entry name" value="Leu-rich_rpt_typical-subtyp"/>
</dbReference>
<dbReference type="Gene3D" id="3.80.10.10">
    <property type="entry name" value="Ribonuclease Inhibitor"/>
    <property type="match status" value="7"/>
</dbReference>
<gene>
    <name evidence="16" type="ORF">GQ55_2G043600</name>
</gene>
<sequence>MAPAKECLHSLMHLFIACLLKLSTAAPCLPDQASSLLQLKASFIGDSLPSWQAGTDCCHHWEGVTCDMAFERVISLDLGEFDLTSSHLDPALFNLTSLRNLSLAFNDFSGALLRASGFERLTDIIHLNLSSTYFLGQIPVGIACLKYLVTLDLSGNSDLYFERPSFKTFMANMSNLRELYLDQVDLSRIGSTWSTILADSVPQLQILSLFECSMSGSIHSSFSKLRSLRTINLGYNFELTGEVPQYFSKLSSLTILDISSNKFEGHFPTKIFQLKSLRTLDLSDNHMLSVRLTHFPAGNNLETLNLAGTNFSCDMPSSFGNLEYVKTLVLTMMRIDDKLLSLISKLPLLDDLRLQLMGSDLENPGLSWVSNLTQLTYLMLDSYDFSKSVPTWIGKLIRLQSLFIGSCNFPMPIPYQIGNLTRLAHLEFQNCDFSEQRMPRWIGNLTKLVSFGIDDCNFSGPIPSTIGNLIQLEELVVLSSHISGKIPKSLFALPALQRLLLIDNQLIGSLEDIPAPLSSPLQEIDLISNQLTGPIPKSFFQLTNLQVLGLGSNKLTGTIELGSIWRLRNLTYLSLGNNMMSLIEKEGDTIFSHSLKIQTLYLASCNLTKFPASLEYIDTIRDLDLSNNQIEGAIPSWVWENRLVSLNLSHNMFTILEKSPIVEMTHLMALDLSFNGLQGSIPIPSTPSELIFLDYSNNEFSSIEPNFVGRYLRNAISINLSKNKLSGHIPLSVCSLNNLEFLDLSYNNFCGPIPSCLMEKADLMSILKLRENKLHGMLPENIREGCKLQTIDLNGNRIEGVVPRSLENCQDLEVLDVGNNQIVDSFPSWMGTLPNLRILVLRSNQLYGTIRDLHSVYQHFRSLQILDLASNHFSGDLHSKWFDNFISMMNISSDVGQILEHSTNSTWTSVYQDSVTITFKDATLSVTKIQTSFKLIDLSNNSFEGSIPGSIGRLVSLHGLNMSHNNFTGKIPSQLHNLTRLESMDLSCNNLSGEIPQEFTSLTSLSWLNLSYNNLIGRIPQGNQFLTFPSSSFEGNAGLCGIQLYKKCDNPGPDSTTRSTSVPEPNTLWQDRLDAITFFLFAGLGFGVGFALAIIFRSFYHIEVWLCNHMY</sequence>
<evidence type="ECO:0000256" key="9">
    <source>
        <dbReference type="ARBA" id="ARBA00022989"/>
    </source>
</evidence>